<evidence type="ECO:0000256" key="1">
    <source>
        <dbReference type="SAM" id="SignalP"/>
    </source>
</evidence>
<dbReference type="InterPro" id="IPR006311">
    <property type="entry name" value="TAT_signal"/>
</dbReference>
<feature type="signal peptide" evidence="1">
    <location>
        <begin position="1"/>
        <end position="34"/>
    </location>
</feature>
<dbReference type="InterPro" id="IPR007497">
    <property type="entry name" value="SIMPL/DUF541"/>
</dbReference>
<proteinExistence type="predicted"/>
<dbReference type="AlphaFoldDB" id="A0A6P1NFA6"/>
<name>A0A6P1NFA6_9PROT</name>
<feature type="chain" id="PRO_5026679460" evidence="1">
    <location>
        <begin position="35"/>
        <end position="221"/>
    </location>
</feature>
<accession>A0A6P1NFA6</accession>
<sequence length="221" mass="24245">MKQNLTLRRVLKNASFLAVGALMSTSFSVNSAHAGPGMMPPPPHADHHAGVRLAFATQGEAQAKPTELTIHLTAQKESTSPVEAQQALNKLVDSAMKATSDQKDIKTMAGNYSISREYTQKGPGRWSARQTIKIKGTDSQKLLSYAEKLQKIGLGVDSFEWSLDQQTQQKLEQQARSEALKKIRQQAESDAQDLGLKFVKLDSVMVRSSGMPHAPRHTHSL</sequence>
<dbReference type="Pfam" id="PF04402">
    <property type="entry name" value="SIMPL"/>
    <property type="match status" value="1"/>
</dbReference>
<dbReference type="RefSeq" id="WP_160619066.1">
    <property type="nucleotide sequence ID" value="NZ_CP047652.1"/>
</dbReference>
<evidence type="ECO:0000313" key="3">
    <source>
        <dbReference type="Proteomes" id="UP000463975"/>
    </source>
</evidence>
<organism evidence="2 3">
    <name type="scientific">Aristophania vespae</name>
    <dbReference type="NCBI Taxonomy" id="2697033"/>
    <lineage>
        <taxon>Bacteria</taxon>
        <taxon>Pseudomonadati</taxon>
        <taxon>Pseudomonadota</taxon>
        <taxon>Alphaproteobacteria</taxon>
        <taxon>Acetobacterales</taxon>
        <taxon>Acetobacteraceae</taxon>
        <taxon>Aristophania</taxon>
    </lineage>
</organism>
<keyword evidence="1" id="KW-0732">Signal</keyword>
<reference evidence="2 3" key="1">
    <citation type="submission" date="2020-01" db="EMBL/GenBank/DDBJ databases">
        <title>Genome sequencing of strain KACC 21507.</title>
        <authorList>
            <person name="Heo J."/>
            <person name="Kim S.-J."/>
            <person name="Kim J.-S."/>
            <person name="Hong S.-B."/>
            <person name="Kwon S.-W."/>
        </authorList>
    </citation>
    <scope>NUCLEOTIDE SEQUENCE [LARGE SCALE GENOMIC DNA]</scope>
    <source>
        <strain evidence="2 3">KACC 21507</strain>
    </source>
</reference>
<protein>
    <submittedName>
        <fullName evidence="2">DUF541 domain-containing protein</fullName>
    </submittedName>
</protein>
<dbReference type="PROSITE" id="PS51318">
    <property type="entry name" value="TAT"/>
    <property type="match status" value="1"/>
</dbReference>
<dbReference type="Gene3D" id="3.30.70.2970">
    <property type="entry name" value="Protein of unknown function (DUF541), domain 2"/>
    <property type="match status" value="1"/>
</dbReference>
<dbReference type="PANTHER" id="PTHR34387:SF2">
    <property type="entry name" value="SLR1258 PROTEIN"/>
    <property type="match status" value="1"/>
</dbReference>
<evidence type="ECO:0000313" key="2">
    <source>
        <dbReference type="EMBL" id="QHI95993.1"/>
    </source>
</evidence>
<dbReference type="PANTHER" id="PTHR34387">
    <property type="entry name" value="SLR1258 PROTEIN"/>
    <property type="match status" value="1"/>
</dbReference>
<dbReference type="EMBL" id="CP047652">
    <property type="protein sequence ID" value="QHI95993.1"/>
    <property type="molecule type" value="Genomic_DNA"/>
</dbReference>
<dbReference type="GO" id="GO:0006974">
    <property type="term" value="P:DNA damage response"/>
    <property type="evidence" value="ECO:0007669"/>
    <property type="project" value="TreeGrafter"/>
</dbReference>
<keyword evidence="3" id="KW-1185">Reference proteome</keyword>
<dbReference type="Proteomes" id="UP000463975">
    <property type="component" value="Chromosome"/>
</dbReference>
<gene>
    <name evidence="2" type="ORF">GT348_06855</name>
</gene>
<dbReference type="Gene3D" id="3.30.110.170">
    <property type="entry name" value="Protein of unknown function (DUF541), domain 1"/>
    <property type="match status" value="1"/>
</dbReference>
<dbReference type="KEGG" id="bomb:GT348_06855"/>
<dbReference type="InterPro" id="IPR052022">
    <property type="entry name" value="26kDa_periplasmic_antigen"/>
</dbReference>